<dbReference type="SUPFAM" id="SSF51445">
    <property type="entry name" value="(Trans)glycosidases"/>
    <property type="match status" value="1"/>
</dbReference>
<name>A0A7C5Y8S5_9BACT</name>
<evidence type="ECO:0008006" key="5">
    <source>
        <dbReference type="Google" id="ProtNLM"/>
    </source>
</evidence>
<dbReference type="Pfam" id="PF06452">
    <property type="entry name" value="CBM9_1"/>
    <property type="match status" value="1"/>
</dbReference>
<gene>
    <name evidence="4" type="ORF">ENM46_04190</name>
</gene>
<keyword evidence="1" id="KW-0732">Signal</keyword>
<dbReference type="GO" id="GO:0016052">
    <property type="term" value="P:carbohydrate catabolic process"/>
    <property type="evidence" value="ECO:0007669"/>
    <property type="project" value="InterPro"/>
</dbReference>
<reference evidence="4" key="1">
    <citation type="journal article" date="2020" name="mSystems">
        <title>Genome- and Community-Level Interaction Insights into Carbon Utilization and Element Cycling Functions of Hydrothermarchaeota in Hydrothermal Sediment.</title>
        <authorList>
            <person name="Zhou Z."/>
            <person name="Liu Y."/>
            <person name="Xu W."/>
            <person name="Pan J."/>
            <person name="Luo Z.H."/>
            <person name="Li M."/>
        </authorList>
    </citation>
    <scope>NUCLEOTIDE SEQUENCE [LARGE SCALE GENOMIC DNA]</scope>
    <source>
        <strain evidence="4">SpSt-1088</strain>
    </source>
</reference>
<protein>
    <recommendedName>
        <fullName evidence="5">Glycosyl hydrolase-like 10 domain-containing protein</fullName>
    </recommendedName>
</protein>
<dbReference type="PANTHER" id="PTHR43405">
    <property type="entry name" value="GLYCOSYL HYDROLASE DIGH"/>
    <property type="match status" value="1"/>
</dbReference>
<evidence type="ECO:0000259" key="3">
    <source>
        <dbReference type="Pfam" id="PF06452"/>
    </source>
</evidence>
<evidence type="ECO:0000256" key="1">
    <source>
        <dbReference type="ARBA" id="ARBA00022729"/>
    </source>
</evidence>
<dbReference type="InterPro" id="IPR017853">
    <property type="entry name" value="GH"/>
</dbReference>
<feature type="domain" description="Carbohydrate-binding" evidence="3">
    <location>
        <begin position="513"/>
        <end position="690"/>
    </location>
</feature>
<proteinExistence type="predicted"/>
<dbReference type="InterPro" id="IPR003790">
    <property type="entry name" value="GHL10"/>
</dbReference>
<feature type="domain" description="Glycosyl hydrolase-like 10" evidence="2">
    <location>
        <begin position="47"/>
        <end position="305"/>
    </location>
</feature>
<dbReference type="Pfam" id="PF02638">
    <property type="entry name" value="GHL10"/>
    <property type="match status" value="1"/>
</dbReference>
<dbReference type="Gene3D" id="2.60.40.1190">
    <property type="match status" value="1"/>
</dbReference>
<dbReference type="SUPFAM" id="SSF49344">
    <property type="entry name" value="CBD9-like"/>
    <property type="match status" value="1"/>
</dbReference>
<evidence type="ECO:0000259" key="2">
    <source>
        <dbReference type="Pfam" id="PF02638"/>
    </source>
</evidence>
<dbReference type="InterPro" id="IPR010502">
    <property type="entry name" value="Carb-bd_dom_fam9"/>
</dbReference>
<dbReference type="Gene3D" id="3.20.20.80">
    <property type="entry name" value="Glycosidases"/>
    <property type="match status" value="1"/>
</dbReference>
<dbReference type="InterPro" id="IPR052177">
    <property type="entry name" value="Divisome_Glycosyl_Hydrolase"/>
</dbReference>
<evidence type="ECO:0000313" key="4">
    <source>
        <dbReference type="EMBL" id="HHR34131.1"/>
    </source>
</evidence>
<dbReference type="GO" id="GO:0004553">
    <property type="term" value="F:hydrolase activity, hydrolyzing O-glycosyl compounds"/>
    <property type="evidence" value="ECO:0007669"/>
    <property type="project" value="InterPro"/>
</dbReference>
<dbReference type="AlphaFoldDB" id="A0A7C5Y8S5"/>
<sequence length="693" mass="81495">MRGFRAENFYKSKSFLETEDIAKLSEIRKELEKTKYRLSQSYRVQTRAMWLDHGAILRTGSPDELRKVINKLNDYGFNVIFPEVIYKGTSISSKLSYFPQDKEFANWKEDPFDVIIEEAHKLGMEVHAWCWVFAVAHGNTVSPLMEKYPQWLEKSKYGTIFTPNQTAWFSHANPEARNYLMNGIIEVIEKYKVDGVNLDYIRYDSDEMGFDEHAVKEFTSETGINPYNIEKYTQSEVLWQLWREEKVNSFVKEFYEKAKTINPELIVSADVFPSISGARMVKKQNWEDWLYNGYIDVLIPMNYFGSADDLKINLENQLKYKSYIYFYPGLQLISLKNTEEMLSQVYPSLEYFNQGIVLFSLAYLEKFDFKTLKDGLFRFKAVPTHSNLSKIVTGMEETLLNTLDILKEYGLSENEYKNVLDYWSEAKTEALNNQTDKFFDKIVELFFYVSEGIEEPIVSLKLADTINWMLEIIRPRILKGTEKYEPTKPEGMIVIENAAEIPEAKIQKSKIKIDGDTSDWQNIRSLGMLKKYDSNELFEPKTEVKVCYDEKNLYVLFICEEDDFSNVTKFTGPRDTRTYLGDSVKFFILKDESKKEYYHFVIGIDGTLYDETGYDSKWNGQIDYITWSEDNKWYVEMAVNLEQFNLIPEIGKYIKVNFNRNRWRGNKPQYSGWSVTYGSYHTIERFGKLIFEK</sequence>
<dbReference type="PANTHER" id="PTHR43405:SF1">
    <property type="entry name" value="GLYCOSYL HYDROLASE DIGH"/>
    <property type="match status" value="1"/>
</dbReference>
<comment type="caution">
    <text evidence="4">The sequence shown here is derived from an EMBL/GenBank/DDBJ whole genome shotgun (WGS) entry which is preliminary data.</text>
</comment>
<dbReference type="GO" id="GO:0030246">
    <property type="term" value="F:carbohydrate binding"/>
    <property type="evidence" value="ECO:0007669"/>
    <property type="project" value="InterPro"/>
</dbReference>
<dbReference type="EMBL" id="DRXW01000256">
    <property type="protein sequence ID" value="HHR34131.1"/>
    <property type="molecule type" value="Genomic_DNA"/>
</dbReference>
<accession>A0A7C5Y8S5</accession>
<organism evidence="4">
    <name type="scientific">Fervidobacterium nodosum</name>
    <dbReference type="NCBI Taxonomy" id="2424"/>
    <lineage>
        <taxon>Bacteria</taxon>
        <taxon>Thermotogati</taxon>
        <taxon>Thermotogota</taxon>
        <taxon>Thermotogae</taxon>
        <taxon>Thermotogales</taxon>
        <taxon>Fervidobacteriaceae</taxon>
        <taxon>Fervidobacterium</taxon>
    </lineage>
</organism>